<comment type="caution">
    <text evidence="12">The sequence shown here is derived from an EMBL/GenBank/DDBJ whole genome shotgun (WGS) entry which is preliminary data.</text>
</comment>
<dbReference type="Pfam" id="PF08511">
    <property type="entry name" value="COQ9"/>
    <property type="match status" value="1"/>
</dbReference>
<dbReference type="Proteomes" id="UP000694044">
    <property type="component" value="Unassembled WGS sequence"/>
</dbReference>
<keyword evidence="13" id="KW-1185">Reference proteome</keyword>
<dbReference type="GO" id="GO:0008289">
    <property type="term" value="F:lipid binding"/>
    <property type="evidence" value="ECO:0007669"/>
    <property type="project" value="UniProtKB-UniRule"/>
</dbReference>
<dbReference type="InterPro" id="IPR012762">
    <property type="entry name" value="Ubiq_biosynth_COQ9"/>
</dbReference>
<evidence type="ECO:0000256" key="9">
    <source>
        <dbReference type="SAM" id="MobiDB-lite"/>
    </source>
</evidence>
<evidence type="ECO:0000256" key="7">
    <source>
        <dbReference type="ARBA" id="ARBA00023128"/>
    </source>
</evidence>
<sequence length="390" mass="41547">MSLFHLSDSTSSKNGGSTAHQEANKQLAIMATRSLVRRSARLAAAAASKHTTVCAASMSVLGRQCFQAAPDAAQIRLQSTQTTAASEEAPKIESPVDPEQRILAKAMDHVMVHGWTIEALATGATDLGYPSVAHGMFPRGGVELVEYFMDSSLTKLRETLIANTDKLQAMTVAERLKFGVRTRLEMLEPVMDTWPQGMAAGALPQNAPGTAKRLAKLSDEIWYFAGDKSTDLSWYTKRAILTGIYASTELFMLNDKSPNFQDTWAFLDRRVDETIQLGELPQNLNDVAGMASIGLQSLFSAVTSLAGPLAGQIISNSPLSQVPNPISAVGSVVPPSIVSAVTSGMPFSGPASVASAAAGDDAMAFKSKDLKEINEELEKLGGVDASERRS</sequence>
<keyword evidence="7 8" id="KW-0496">Mitochondrion</keyword>
<feature type="domain" description="COQ9 C-terminal" evidence="10">
    <location>
        <begin position="208"/>
        <end position="278"/>
    </location>
</feature>
<organism evidence="12 13">
    <name type="scientific">Phytophthora pseudosyringae</name>
    <dbReference type="NCBI Taxonomy" id="221518"/>
    <lineage>
        <taxon>Eukaryota</taxon>
        <taxon>Sar</taxon>
        <taxon>Stramenopiles</taxon>
        <taxon>Oomycota</taxon>
        <taxon>Peronosporomycetes</taxon>
        <taxon>Peronosporales</taxon>
        <taxon>Peronosporaceae</taxon>
        <taxon>Phytophthora</taxon>
    </lineage>
</organism>
<dbReference type="GO" id="GO:0006744">
    <property type="term" value="P:ubiquinone biosynthetic process"/>
    <property type="evidence" value="ECO:0007669"/>
    <property type="project" value="UniProtKB-UniRule"/>
</dbReference>
<comment type="similarity">
    <text evidence="3 8">Belongs to the COQ9 family.</text>
</comment>
<proteinExistence type="inferred from homology"/>
<evidence type="ECO:0000256" key="4">
    <source>
        <dbReference type="ARBA" id="ARBA00022688"/>
    </source>
</evidence>
<dbReference type="Pfam" id="PF21392">
    <property type="entry name" value="COQ9_N"/>
    <property type="match status" value="1"/>
</dbReference>
<dbReference type="InterPro" id="IPR048674">
    <property type="entry name" value="COQ9_HTH"/>
</dbReference>
<evidence type="ECO:0000256" key="6">
    <source>
        <dbReference type="ARBA" id="ARBA00023121"/>
    </source>
</evidence>
<dbReference type="InterPro" id="IPR013718">
    <property type="entry name" value="COQ9_C"/>
</dbReference>
<dbReference type="NCBIfam" id="TIGR02396">
    <property type="entry name" value="diverge_rpsU"/>
    <property type="match status" value="1"/>
</dbReference>
<dbReference type="GO" id="GO:0005743">
    <property type="term" value="C:mitochondrial inner membrane"/>
    <property type="evidence" value="ECO:0007669"/>
    <property type="project" value="TreeGrafter"/>
</dbReference>
<evidence type="ECO:0000256" key="2">
    <source>
        <dbReference type="ARBA" id="ARBA00004749"/>
    </source>
</evidence>
<dbReference type="EMBL" id="JAGDFM010000220">
    <property type="protein sequence ID" value="KAG7382088.1"/>
    <property type="molecule type" value="Genomic_DNA"/>
</dbReference>
<evidence type="ECO:0000256" key="1">
    <source>
        <dbReference type="ARBA" id="ARBA00004173"/>
    </source>
</evidence>
<dbReference type="OrthoDB" id="619536at2759"/>
<evidence type="ECO:0000313" key="13">
    <source>
        <dbReference type="Proteomes" id="UP000694044"/>
    </source>
</evidence>
<evidence type="ECO:0000259" key="10">
    <source>
        <dbReference type="Pfam" id="PF08511"/>
    </source>
</evidence>
<dbReference type="PANTHER" id="PTHR21427:SF19">
    <property type="entry name" value="UBIQUINONE BIOSYNTHESIS PROTEIN COQ9, MITOCHONDRIAL"/>
    <property type="match status" value="1"/>
</dbReference>
<dbReference type="AlphaFoldDB" id="A0A8T1VPD6"/>
<keyword evidence="5" id="KW-0809">Transit peptide</keyword>
<keyword evidence="6 8" id="KW-0446">Lipid-binding</keyword>
<evidence type="ECO:0000256" key="3">
    <source>
        <dbReference type="ARBA" id="ARBA00010766"/>
    </source>
</evidence>
<feature type="region of interest" description="Disordered" evidence="9">
    <location>
        <begin position="1"/>
        <end position="21"/>
    </location>
</feature>
<dbReference type="FunFam" id="1.10.357.10:FF:000004">
    <property type="entry name" value="Ubiquinone biosynthesis protein COQ9, mitochondrial"/>
    <property type="match status" value="1"/>
</dbReference>
<comment type="subcellular location">
    <subcellularLocation>
        <location evidence="1 8">Mitochondrion</location>
    </subcellularLocation>
</comment>
<name>A0A8T1VPD6_9STRA</name>
<keyword evidence="4 8" id="KW-0831">Ubiquinone biosynthesis</keyword>
<evidence type="ECO:0000256" key="5">
    <source>
        <dbReference type="ARBA" id="ARBA00022946"/>
    </source>
</evidence>
<evidence type="ECO:0000313" key="12">
    <source>
        <dbReference type="EMBL" id="KAG7382088.1"/>
    </source>
</evidence>
<gene>
    <name evidence="12" type="primary">COQ9</name>
    <name evidence="12" type="ORF">PHYPSEUDO_005302</name>
</gene>
<comment type="pathway">
    <text evidence="2 8">Cofactor biosynthesis; ubiquinone biosynthesis.</text>
</comment>
<dbReference type="PANTHER" id="PTHR21427">
    <property type="entry name" value="UBIQUINONE BIOSYNTHESIS PROTEIN COQ9, MITOCHONDRIAL"/>
    <property type="match status" value="1"/>
</dbReference>
<accession>A0A8T1VPD6</accession>
<protein>
    <recommendedName>
        <fullName evidence="8">Ubiquinone biosynthesis protein</fullName>
    </recommendedName>
</protein>
<feature type="domain" description="Ubiquinone biosynthesis protein COQ9 HTH" evidence="11">
    <location>
        <begin position="100"/>
        <end position="124"/>
    </location>
</feature>
<feature type="compositionally biased region" description="Polar residues" evidence="9">
    <location>
        <begin position="7"/>
        <end position="21"/>
    </location>
</feature>
<evidence type="ECO:0000256" key="8">
    <source>
        <dbReference type="RuleBase" id="RU366063"/>
    </source>
</evidence>
<reference evidence="12" key="1">
    <citation type="submission" date="2021-02" db="EMBL/GenBank/DDBJ databases">
        <authorList>
            <person name="Palmer J.M."/>
        </authorList>
    </citation>
    <scope>NUCLEOTIDE SEQUENCE</scope>
    <source>
        <strain evidence="12">SCRP734</strain>
    </source>
</reference>
<comment type="function">
    <text evidence="8">Membrane-associated protein that warps the membrane surface to access and bind aromatic isoprenes with high specificity, including ubiquinone (CoQ) isoprene intermediates and presents them directly to Coq7, therefore facilitating the Coq7-mediated hydroxylase step. Participates in the biosynthesis of coenzyme Q, also named ubiquinone, an essential lipid-soluble electron transporter for aerobic cellular respiration.</text>
</comment>
<keyword evidence="12" id="KW-0830">Ubiquinone</keyword>
<evidence type="ECO:0000259" key="11">
    <source>
        <dbReference type="Pfam" id="PF21392"/>
    </source>
</evidence>